<dbReference type="InterPro" id="IPR013324">
    <property type="entry name" value="RNA_pol_sigma_r3/r4-like"/>
</dbReference>
<evidence type="ECO:0000256" key="6">
    <source>
        <dbReference type="SAM" id="MobiDB-lite"/>
    </source>
</evidence>
<feature type="domain" description="RNA polymerase sigma factor 70 region 4 type 2" evidence="8">
    <location>
        <begin position="119"/>
        <end position="165"/>
    </location>
</feature>
<keyword evidence="5" id="KW-0804">Transcription</keyword>
<evidence type="ECO:0000256" key="5">
    <source>
        <dbReference type="ARBA" id="ARBA00023163"/>
    </source>
</evidence>
<dbReference type="InterPro" id="IPR013325">
    <property type="entry name" value="RNA_pol_sigma_r2"/>
</dbReference>
<name>A0A2S5VS93_9MICO</name>
<keyword evidence="3" id="KW-0731">Sigma factor</keyword>
<dbReference type="Proteomes" id="UP000239241">
    <property type="component" value="Unassembled WGS sequence"/>
</dbReference>
<dbReference type="InterPro" id="IPR039425">
    <property type="entry name" value="RNA_pol_sigma-70-like"/>
</dbReference>
<evidence type="ECO:0000259" key="8">
    <source>
        <dbReference type="Pfam" id="PF08281"/>
    </source>
</evidence>
<dbReference type="SUPFAM" id="SSF88659">
    <property type="entry name" value="Sigma3 and sigma4 domains of RNA polymerase sigma factors"/>
    <property type="match status" value="1"/>
</dbReference>
<dbReference type="PANTHER" id="PTHR43133:SF8">
    <property type="entry name" value="RNA POLYMERASE SIGMA FACTOR HI_1459-RELATED"/>
    <property type="match status" value="1"/>
</dbReference>
<evidence type="ECO:0000256" key="4">
    <source>
        <dbReference type="ARBA" id="ARBA00023125"/>
    </source>
</evidence>
<dbReference type="NCBIfam" id="TIGR02937">
    <property type="entry name" value="sigma70-ECF"/>
    <property type="match status" value="1"/>
</dbReference>
<protein>
    <submittedName>
        <fullName evidence="9">RNA polymerase subunit sigma</fullName>
    </submittedName>
</protein>
<dbReference type="GO" id="GO:0006352">
    <property type="term" value="P:DNA-templated transcription initiation"/>
    <property type="evidence" value="ECO:0007669"/>
    <property type="project" value="InterPro"/>
</dbReference>
<dbReference type="GO" id="GO:0016987">
    <property type="term" value="F:sigma factor activity"/>
    <property type="evidence" value="ECO:0007669"/>
    <property type="project" value="UniProtKB-KW"/>
</dbReference>
<feature type="compositionally biased region" description="Low complexity" evidence="6">
    <location>
        <begin position="181"/>
        <end position="203"/>
    </location>
</feature>
<evidence type="ECO:0000313" key="9">
    <source>
        <dbReference type="EMBL" id="PPF66556.1"/>
    </source>
</evidence>
<dbReference type="InterPro" id="IPR036388">
    <property type="entry name" value="WH-like_DNA-bd_sf"/>
</dbReference>
<dbReference type="GO" id="GO:0003677">
    <property type="term" value="F:DNA binding"/>
    <property type="evidence" value="ECO:0007669"/>
    <property type="project" value="UniProtKB-KW"/>
</dbReference>
<evidence type="ECO:0000256" key="1">
    <source>
        <dbReference type="ARBA" id="ARBA00010641"/>
    </source>
</evidence>
<dbReference type="PANTHER" id="PTHR43133">
    <property type="entry name" value="RNA POLYMERASE ECF-TYPE SIGMA FACTO"/>
    <property type="match status" value="1"/>
</dbReference>
<reference evidence="9 10" key="1">
    <citation type="submission" date="2018-02" db="EMBL/GenBank/DDBJ databases">
        <title>Bacteriophage NCPPB3778 and a type I-E CRISPR drive the evolution of the US Biological Select Agent, Rathayibacter toxicus.</title>
        <authorList>
            <person name="Davis E.W.II."/>
            <person name="Tabima J.F."/>
            <person name="Weisberg A.J."/>
            <person name="Lopes L.D."/>
            <person name="Wiseman M.S."/>
            <person name="Wiseman M.S."/>
            <person name="Pupko T."/>
            <person name="Belcher M.S."/>
            <person name="Sechler A.J."/>
            <person name="Tancos M.A."/>
            <person name="Schroeder B.K."/>
            <person name="Murray T.D."/>
            <person name="Luster D.G."/>
            <person name="Schneider W.L."/>
            <person name="Rogers E."/>
            <person name="Andreote F.D."/>
            <person name="Grunwald N.J."/>
            <person name="Putnam M.L."/>
            <person name="Chang J.H."/>
        </authorList>
    </citation>
    <scope>NUCLEOTIDE SEQUENCE [LARGE SCALE GENOMIC DNA]</scope>
    <source>
        <strain evidence="9 10">AY1B3</strain>
    </source>
</reference>
<dbReference type="InterPro" id="IPR007627">
    <property type="entry name" value="RNA_pol_sigma70_r2"/>
</dbReference>
<organism evidence="9 10">
    <name type="scientific">Clavibacter michiganensis</name>
    <dbReference type="NCBI Taxonomy" id="28447"/>
    <lineage>
        <taxon>Bacteria</taxon>
        <taxon>Bacillati</taxon>
        <taxon>Actinomycetota</taxon>
        <taxon>Actinomycetes</taxon>
        <taxon>Micrococcales</taxon>
        <taxon>Microbacteriaceae</taxon>
        <taxon>Clavibacter</taxon>
    </lineage>
</organism>
<dbReference type="Gene3D" id="1.10.1740.10">
    <property type="match status" value="1"/>
</dbReference>
<dbReference type="SUPFAM" id="SSF88946">
    <property type="entry name" value="Sigma2 domain of RNA polymerase sigma factors"/>
    <property type="match status" value="1"/>
</dbReference>
<gene>
    <name evidence="9" type="ORF">C5E16_11425</name>
</gene>
<comment type="similarity">
    <text evidence="1">Belongs to the sigma-70 factor family. ECF subfamily.</text>
</comment>
<evidence type="ECO:0000256" key="3">
    <source>
        <dbReference type="ARBA" id="ARBA00023082"/>
    </source>
</evidence>
<feature type="domain" description="RNA polymerase sigma-70 region 2" evidence="7">
    <location>
        <begin position="28"/>
        <end position="95"/>
    </location>
</feature>
<evidence type="ECO:0000313" key="10">
    <source>
        <dbReference type="Proteomes" id="UP000239241"/>
    </source>
</evidence>
<comment type="caution">
    <text evidence="9">The sequence shown here is derived from an EMBL/GenBank/DDBJ whole genome shotgun (WGS) entry which is preliminary data.</text>
</comment>
<sequence length="203" mass="21235">MIRTPTSRTTPPRRLPGVEMMQPFDRVVTEHGAVVLRVCRAVLGGHADAEDAWSETFLSALVAYPGLGPRADVRAWLVTIAHRKALDAIRARGRRALPVEDVPEGISDLGVPGSGDPDLWSAVAGLPERQRLTVAYRYLGGLPYAEVAAIVGGTPEAARRAASDGVASLRRTMGTDPPGERAGPASASTAPAPAPAPARGGRP</sequence>
<evidence type="ECO:0000259" key="7">
    <source>
        <dbReference type="Pfam" id="PF04542"/>
    </source>
</evidence>
<dbReference type="AlphaFoldDB" id="A0A2S5VS93"/>
<dbReference type="InterPro" id="IPR013249">
    <property type="entry name" value="RNA_pol_sigma70_r4_t2"/>
</dbReference>
<dbReference type="Pfam" id="PF08281">
    <property type="entry name" value="Sigma70_r4_2"/>
    <property type="match status" value="1"/>
</dbReference>
<dbReference type="Pfam" id="PF04542">
    <property type="entry name" value="Sigma70_r2"/>
    <property type="match status" value="1"/>
</dbReference>
<keyword evidence="4" id="KW-0238">DNA-binding</keyword>
<proteinExistence type="inferred from homology"/>
<evidence type="ECO:0000256" key="2">
    <source>
        <dbReference type="ARBA" id="ARBA00023015"/>
    </source>
</evidence>
<dbReference type="InterPro" id="IPR014284">
    <property type="entry name" value="RNA_pol_sigma-70_dom"/>
</dbReference>
<keyword evidence="2" id="KW-0805">Transcription regulation</keyword>
<accession>A0A2S5VS93</accession>
<feature type="region of interest" description="Disordered" evidence="6">
    <location>
        <begin position="162"/>
        <end position="203"/>
    </location>
</feature>
<dbReference type="EMBL" id="PSXY01000019">
    <property type="protein sequence ID" value="PPF66556.1"/>
    <property type="molecule type" value="Genomic_DNA"/>
</dbReference>
<dbReference type="Gene3D" id="1.10.10.10">
    <property type="entry name" value="Winged helix-like DNA-binding domain superfamily/Winged helix DNA-binding domain"/>
    <property type="match status" value="1"/>
</dbReference>